<comment type="subunit">
    <text evidence="2 14">Homodimer.</text>
</comment>
<dbReference type="InterPro" id="IPR036869">
    <property type="entry name" value="J_dom_sf"/>
</dbReference>
<dbReference type="GO" id="GO:0005524">
    <property type="term" value="F:ATP binding"/>
    <property type="evidence" value="ECO:0007669"/>
    <property type="project" value="InterPro"/>
</dbReference>
<comment type="caution">
    <text evidence="18">The sequence shown here is derived from an EMBL/GenBank/DDBJ whole genome shotgun (WGS) entry which is preliminary data.</text>
</comment>
<comment type="function">
    <text evidence="11 14">Participates actively in the response to hyperosmotic and heat shock by preventing the aggregation of stress-denatured proteins and by disaggregating proteins, also in an autonomous, DnaK-independent fashion. Unfolded proteins bind initially to DnaJ; upon interaction with the DnaJ-bound protein, DnaK hydrolyzes its bound ATP, resulting in the formation of a stable complex. GrpE releases ADP from DnaK; ATP binding to DnaK triggers the release of the substrate protein, thus completing the reaction cycle. Several rounds of ATP-dependent interactions between DnaJ, DnaK and GrpE are required for fully efficient folding. Also involved, together with DnaK and GrpE, in the DNA replication of plasmids through activation of initiation proteins.</text>
</comment>
<evidence type="ECO:0000256" key="1">
    <source>
        <dbReference type="ARBA" id="ARBA00004496"/>
    </source>
</evidence>
<dbReference type="Proteomes" id="UP000003244">
    <property type="component" value="Unassembled WGS sequence"/>
</dbReference>
<dbReference type="GO" id="GO:0005737">
    <property type="term" value="C:cytoplasm"/>
    <property type="evidence" value="ECO:0007669"/>
    <property type="project" value="UniProtKB-SubCell"/>
</dbReference>
<dbReference type="GeneID" id="84801061"/>
<dbReference type="PROSITE" id="PS51188">
    <property type="entry name" value="ZF_CR"/>
    <property type="match status" value="1"/>
</dbReference>
<dbReference type="InterPro" id="IPR001623">
    <property type="entry name" value="DnaJ_domain"/>
</dbReference>
<evidence type="ECO:0000256" key="2">
    <source>
        <dbReference type="ARBA" id="ARBA00011738"/>
    </source>
</evidence>
<dbReference type="NCBIfam" id="NF008035">
    <property type="entry name" value="PRK10767.1"/>
    <property type="match status" value="1"/>
</dbReference>
<comment type="cofactor">
    <cofactor evidence="14">
        <name>Zn(2+)</name>
        <dbReference type="ChEBI" id="CHEBI:29105"/>
    </cofactor>
    <text evidence="14">Binds 2 Zn(2+) ions per monomer.</text>
</comment>
<evidence type="ECO:0000256" key="15">
    <source>
        <dbReference type="PROSITE-ProRule" id="PRU00546"/>
    </source>
</evidence>
<dbReference type="FunFam" id="2.60.260.20:FF:000004">
    <property type="entry name" value="Molecular chaperone DnaJ"/>
    <property type="match status" value="1"/>
</dbReference>
<dbReference type="Pfam" id="PF00226">
    <property type="entry name" value="DnaJ"/>
    <property type="match status" value="1"/>
</dbReference>
<evidence type="ECO:0000259" key="17">
    <source>
        <dbReference type="PROSITE" id="PS51188"/>
    </source>
</evidence>
<comment type="domain">
    <text evidence="14">The J domain is necessary and sufficient to stimulate DnaK ATPase activity. Zinc center 1 plays an important role in the autonomous, DnaK-independent chaperone activity of DnaJ. Zinc center 2 is essential for interaction with DnaK and for DnaJ activity.</text>
</comment>
<feature type="binding site" evidence="14">
    <location>
        <position position="212"/>
    </location>
    <ligand>
        <name>Zn(2+)</name>
        <dbReference type="ChEBI" id="CHEBI:29105"/>
        <label>1</label>
    </ligand>
</feature>
<evidence type="ECO:0000256" key="9">
    <source>
        <dbReference type="ARBA" id="ARBA00023016"/>
    </source>
</evidence>
<dbReference type="GO" id="GO:0051082">
    <property type="term" value="F:unfolded protein binding"/>
    <property type="evidence" value="ECO:0007669"/>
    <property type="project" value="UniProtKB-UniRule"/>
</dbReference>
<organism evidence="18 19">
    <name type="scientific">Peptostreptococcus stomatis DSM 17678</name>
    <dbReference type="NCBI Taxonomy" id="596315"/>
    <lineage>
        <taxon>Bacteria</taxon>
        <taxon>Bacillati</taxon>
        <taxon>Bacillota</taxon>
        <taxon>Clostridia</taxon>
        <taxon>Peptostreptococcales</taxon>
        <taxon>Peptostreptococcaceae</taxon>
        <taxon>Peptostreptococcus</taxon>
    </lineage>
</organism>
<evidence type="ECO:0000313" key="18">
    <source>
        <dbReference type="EMBL" id="EFM64336.1"/>
    </source>
</evidence>
<keyword evidence="6 14" id="KW-0677">Repeat</keyword>
<dbReference type="InterPro" id="IPR012724">
    <property type="entry name" value="DnaJ"/>
</dbReference>
<evidence type="ECO:0000313" key="19">
    <source>
        <dbReference type="Proteomes" id="UP000003244"/>
    </source>
</evidence>
<dbReference type="InterPro" id="IPR002939">
    <property type="entry name" value="DnaJ_C"/>
</dbReference>
<comment type="subcellular location">
    <subcellularLocation>
        <location evidence="1 14">Cytoplasm</location>
    </subcellularLocation>
</comment>
<keyword evidence="19" id="KW-1185">Reference proteome</keyword>
<evidence type="ECO:0000256" key="14">
    <source>
        <dbReference type="HAMAP-Rule" id="MF_01152"/>
    </source>
</evidence>
<proteinExistence type="inferred from homology"/>
<gene>
    <name evidence="14 18" type="primary">dnaJ</name>
    <name evidence="18" type="ORF">HMPREF0634_0275</name>
</gene>
<feature type="repeat" description="CXXCXGXG motif" evidence="14">
    <location>
        <begin position="212"/>
        <end position="219"/>
    </location>
</feature>
<accession>E0E459</accession>
<evidence type="ECO:0000256" key="7">
    <source>
        <dbReference type="ARBA" id="ARBA00022771"/>
    </source>
</evidence>
<dbReference type="InterPro" id="IPR018253">
    <property type="entry name" value="DnaJ_domain_CS"/>
</dbReference>
<dbReference type="CDD" id="cd06257">
    <property type="entry name" value="DnaJ"/>
    <property type="match status" value="1"/>
</dbReference>
<keyword evidence="5 14" id="KW-0479">Metal-binding</keyword>
<feature type="binding site" evidence="14">
    <location>
        <position position="215"/>
    </location>
    <ligand>
        <name>Zn(2+)</name>
        <dbReference type="ChEBI" id="CHEBI:29105"/>
        <label>1</label>
    </ligand>
</feature>
<dbReference type="SUPFAM" id="SSF49493">
    <property type="entry name" value="HSP40/DnaJ peptide-binding domain"/>
    <property type="match status" value="2"/>
</dbReference>
<evidence type="ECO:0000256" key="4">
    <source>
        <dbReference type="ARBA" id="ARBA00022705"/>
    </source>
</evidence>
<dbReference type="STRING" id="596315.HMPREF0634_0275"/>
<dbReference type="Gene3D" id="2.60.260.20">
    <property type="entry name" value="Urease metallochaperone UreE, N-terminal domain"/>
    <property type="match status" value="2"/>
</dbReference>
<dbReference type="PANTHER" id="PTHR43096:SF48">
    <property type="entry name" value="CHAPERONE PROTEIN DNAJ"/>
    <property type="match status" value="1"/>
</dbReference>
<protein>
    <recommendedName>
        <fullName evidence="13 14">Chaperone protein DnaJ</fullName>
    </recommendedName>
</protein>
<evidence type="ECO:0000256" key="8">
    <source>
        <dbReference type="ARBA" id="ARBA00022833"/>
    </source>
</evidence>
<dbReference type="NCBIfam" id="TIGR02349">
    <property type="entry name" value="DnaJ_bact"/>
    <property type="match status" value="1"/>
</dbReference>
<dbReference type="eggNOG" id="COG0484">
    <property type="taxonomic scope" value="Bacteria"/>
</dbReference>
<evidence type="ECO:0000256" key="5">
    <source>
        <dbReference type="ARBA" id="ARBA00022723"/>
    </source>
</evidence>
<dbReference type="GO" id="GO:0031072">
    <property type="term" value="F:heat shock protein binding"/>
    <property type="evidence" value="ECO:0007669"/>
    <property type="project" value="InterPro"/>
</dbReference>
<dbReference type="CDD" id="cd10747">
    <property type="entry name" value="DnaJ_C"/>
    <property type="match status" value="1"/>
</dbReference>
<dbReference type="Pfam" id="PF01556">
    <property type="entry name" value="DnaJ_C"/>
    <property type="match status" value="1"/>
</dbReference>
<dbReference type="Gene3D" id="2.10.230.10">
    <property type="entry name" value="Heat shock protein DnaJ, cysteine-rich domain"/>
    <property type="match status" value="1"/>
</dbReference>
<feature type="repeat" description="CXXCXGXG motif" evidence="14">
    <location>
        <begin position="172"/>
        <end position="179"/>
    </location>
</feature>
<evidence type="ECO:0000256" key="11">
    <source>
        <dbReference type="ARBA" id="ARBA00053423"/>
    </source>
</evidence>
<dbReference type="SMART" id="SM00271">
    <property type="entry name" value="DnaJ"/>
    <property type="match status" value="1"/>
</dbReference>
<feature type="domain" description="CR-type" evidence="17">
    <location>
        <begin position="142"/>
        <end position="224"/>
    </location>
</feature>
<dbReference type="HAMAP" id="MF_01152">
    <property type="entry name" value="DnaJ"/>
    <property type="match status" value="1"/>
</dbReference>
<feature type="repeat" description="CXXCXGXG motif" evidence="14">
    <location>
        <begin position="155"/>
        <end position="162"/>
    </location>
</feature>
<name>E0E459_9FIRM</name>
<dbReference type="GO" id="GO:0009408">
    <property type="term" value="P:response to heat"/>
    <property type="evidence" value="ECO:0007669"/>
    <property type="project" value="InterPro"/>
</dbReference>
<evidence type="ECO:0000259" key="16">
    <source>
        <dbReference type="PROSITE" id="PS50076"/>
    </source>
</evidence>
<evidence type="ECO:0000256" key="13">
    <source>
        <dbReference type="ARBA" id="ARBA00067609"/>
    </source>
</evidence>
<keyword evidence="10 14" id="KW-0143">Chaperone</keyword>
<feature type="domain" description="J" evidence="16">
    <location>
        <begin position="5"/>
        <end position="70"/>
    </location>
</feature>
<feature type="repeat" description="CXXCXGXG motif" evidence="14">
    <location>
        <begin position="198"/>
        <end position="205"/>
    </location>
</feature>
<feature type="binding site" evidence="14">
    <location>
        <position position="172"/>
    </location>
    <ligand>
        <name>Zn(2+)</name>
        <dbReference type="ChEBI" id="CHEBI:29105"/>
        <label>2</label>
    </ligand>
</feature>
<dbReference type="GO" id="GO:0008270">
    <property type="term" value="F:zinc ion binding"/>
    <property type="evidence" value="ECO:0007669"/>
    <property type="project" value="UniProtKB-UniRule"/>
</dbReference>
<reference evidence="18 19" key="1">
    <citation type="submission" date="2010-08" db="EMBL/GenBank/DDBJ databases">
        <authorList>
            <person name="Harkins D.M."/>
            <person name="Madupu R."/>
            <person name="Durkin A.S."/>
            <person name="Torralba M."/>
            <person name="Methe B."/>
            <person name="Sutton G.G."/>
            <person name="Nelson K.E."/>
        </authorList>
    </citation>
    <scope>NUCLEOTIDE SEQUENCE [LARGE SCALE GENOMIC DNA]</scope>
    <source>
        <strain evidence="18 19">DSM 17678</strain>
    </source>
</reference>
<feature type="binding site" evidence="14">
    <location>
        <position position="155"/>
    </location>
    <ligand>
        <name>Zn(2+)</name>
        <dbReference type="ChEBI" id="CHEBI:29105"/>
        <label>1</label>
    </ligand>
</feature>
<dbReference type="Gene3D" id="1.10.287.110">
    <property type="entry name" value="DnaJ domain"/>
    <property type="match status" value="1"/>
</dbReference>
<dbReference type="FunFam" id="1.10.287.110:FF:000034">
    <property type="entry name" value="Chaperone protein DnaJ"/>
    <property type="match status" value="1"/>
</dbReference>
<dbReference type="PRINTS" id="PR00625">
    <property type="entry name" value="JDOMAIN"/>
</dbReference>
<sequence>MANKDYYAVLGVEKTADDKELKKAYRKLAMKYHPDKNPDNKEAEEKFKEVNEAYEVLSDPQKRQIYDQYGADAVNGQGGFGGAGGFNGAGDFGDIFGDIFGDFFGGGSRGFGGFGGAQKRGPRKGADIRQHIGITFEEAVFGKKVNIKVNRSEECEECHGTGCKTGTSKTTCKTCGGRGVISEVRQTMFGSMASQRECPDCHGTGEKIESPCSKCGGSGSVRKTKTIEVNIPAGIDDGQMIKLAGQGEFGDPGAPRGDLYLWIDVKPHKTFKRDGFDIYMDMPISFVQATLGDELEVPTIDGSVKYSMPAGTQTGTVFRLKGKGIQRINSSSRGDQYVKVNVQIPKKVSDKQADLLKKFAEENGETVNASKKKLGQKIEDFFTK</sequence>
<dbReference type="GO" id="GO:0006260">
    <property type="term" value="P:DNA replication"/>
    <property type="evidence" value="ECO:0007669"/>
    <property type="project" value="UniProtKB-KW"/>
</dbReference>
<dbReference type="PROSITE" id="PS50076">
    <property type="entry name" value="DNAJ_2"/>
    <property type="match status" value="1"/>
</dbReference>
<dbReference type="InterPro" id="IPR036410">
    <property type="entry name" value="HSP_DnaJ_Cys-rich_dom_sf"/>
</dbReference>
<dbReference type="GO" id="GO:0042026">
    <property type="term" value="P:protein refolding"/>
    <property type="evidence" value="ECO:0007669"/>
    <property type="project" value="TreeGrafter"/>
</dbReference>
<dbReference type="PANTHER" id="PTHR43096">
    <property type="entry name" value="DNAJ HOMOLOG 1, MITOCHONDRIAL-RELATED"/>
    <property type="match status" value="1"/>
</dbReference>
<dbReference type="InterPro" id="IPR001305">
    <property type="entry name" value="HSP_DnaJ_Cys-rich_dom"/>
</dbReference>
<keyword evidence="7 14" id="KW-0863">Zinc-finger</keyword>
<feature type="binding site" evidence="14">
    <location>
        <position position="158"/>
    </location>
    <ligand>
        <name>Zn(2+)</name>
        <dbReference type="ChEBI" id="CHEBI:29105"/>
        <label>1</label>
    </ligand>
</feature>
<comment type="similarity">
    <text evidence="12 14">Belongs to the DnaJ family.</text>
</comment>
<dbReference type="RefSeq" id="WP_007790234.1">
    <property type="nucleotide sequence ID" value="NZ_ADGQ01000061.1"/>
</dbReference>
<keyword evidence="4 14" id="KW-0235">DNA replication</keyword>
<keyword evidence="3 14" id="KW-0963">Cytoplasm</keyword>
<evidence type="ECO:0000256" key="3">
    <source>
        <dbReference type="ARBA" id="ARBA00022490"/>
    </source>
</evidence>
<keyword evidence="8 14" id="KW-0862">Zinc</keyword>
<feature type="zinc finger region" description="CR-type" evidence="15">
    <location>
        <begin position="142"/>
        <end position="224"/>
    </location>
</feature>
<keyword evidence="9 14" id="KW-0346">Stress response</keyword>
<feature type="binding site" evidence="14">
    <location>
        <position position="201"/>
    </location>
    <ligand>
        <name>Zn(2+)</name>
        <dbReference type="ChEBI" id="CHEBI:29105"/>
        <label>2</label>
    </ligand>
</feature>
<evidence type="ECO:0000256" key="12">
    <source>
        <dbReference type="ARBA" id="ARBA00061004"/>
    </source>
</evidence>
<dbReference type="InterPro" id="IPR008971">
    <property type="entry name" value="HSP40/DnaJ_pept-bd"/>
</dbReference>
<dbReference type="EMBL" id="ADGQ01000061">
    <property type="protein sequence ID" value="EFM64336.1"/>
    <property type="molecule type" value="Genomic_DNA"/>
</dbReference>
<dbReference type="SUPFAM" id="SSF46565">
    <property type="entry name" value="Chaperone J-domain"/>
    <property type="match status" value="1"/>
</dbReference>
<dbReference type="FunFam" id="2.10.230.10:FF:000002">
    <property type="entry name" value="Molecular chaperone DnaJ"/>
    <property type="match status" value="1"/>
</dbReference>
<feature type="binding site" evidence="14">
    <location>
        <position position="175"/>
    </location>
    <ligand>
        <name>Zn(2+)</name>
        <dbReference type="ChEBI" id="CHEBI:29105"/>
        <label>2</label>
    </ligand>
</feature>
<dbReference type="CDD" id="cd10719">
    <property type="entry name" value="DnaJ_zf"/>
    <property type="match status" value="1"/>
</dbReference>
<dbReference type="Pfam" id="PF00684">
    <property type="entry name" value="DnaJ_CXXCXGXG"/>
    <property type="match status" value="1"/>
</dbReference>
<dbReference type="AlphaFoldDB" id="E0E459"/>
<evidence type="ECO:0000256" key="10">
    <source>
        <dbReference type="ARBA" id="ARBA00023186"/>
    </source>
</evidence>
<dbReference type="PROSITE" id="PS00636">
    <property type="entry name" value="DNAJ_1"/>
    <property type="match status" value="1"/>
</dbReference>
<evidence type="ECO:0000256" key="6">
    <source>
        <dbReference type="ARBA" id="ARBA00022737"/>
    </source>
</evidence>
<feature type="binding site" evidence="14">
    <location>
        <position position="198"/>
    </location>
    <ligand>
        <name>Zn(2+)</name>
        <dbReference type="ChEBI" id="CHEBI:29105"/>
        <label>2</label>
    </ligand>
</feature>
<dbReference type="OrthoDB" id="9779889at2"/>
<dbReference type="SUPFAM" id="SSF57938">
    <property type="entry name" value="DnaJ/Hsp40 cysteine-rich domain"/>
    <property type="match status" value="1"/>
</dbReference>